<dbReference type="Pfam" id="PF05593">
    <property type="entry name" value="RHS_repeat"/>
    <property type="match status" value="2"/>
</dbReference>
<dbReference type="InterPro" id="IPR006530">
    <property type="entry name" value="YD"/>
</dbReference>
<feature type="domain" description="Teneurin-like YD-shell" evidence="3">
    <location>
        <begin position="598"/>
        <end position="892"/>
    </location>
</feature>
<evidence type="ECO:0000313" key="5">
    <source>
        <dbReference type="Proteomes" id="UP001370348"/>
    </source>
</evidence>
<reference evidence="4 5" key="1">
    <citation type="submission" date="2021-12" db="EMBL/GenBank/DDBJ databases">
        <title>Discovery of the Pendulisporaceae a myxobacterial family with distinct sporulation behavior and unique specialized metabolism.</title>
        <authorList>
            <person name="Garcia R."/>
            <person name="Popoff A."/>
            <person name="Bader C.D."/>
            <person name="Loehr J."/>
            <person name="Walesch S."/>
            <person name="Walt C."/>
            <person name="Boldt J."/>
            <person name="Bunk B."/>
            <person name="Haeckl F.J.F.P.J."/>
            <person name="Gunesch A.P."/>
            <person name="Birkelbach J."/>
            <person name="Nuebel U."/>
            <person name="Pietschmann T."/>
            <person name="Bach T."/>
            <person name="Mueller R."/>
        </authorList>
    </citation>
    <scope>NUCLEOTIDE SEQUENCE [LARGE SCALE GENOMIC DNA]</scope>
    <source>
        <strain evidence="4 5">MSr11954</strain>
    </source>
</reference>
<dbReference type="Pfam" id="PF25023">
    <property type="entry name" value="TEN_YD-shell"/>
    <property type="match status" value="2"/>
</dbReference>
<dbReference type="Gene3D" id="2.180.10.10">
    <property type="entry name" value="RHS repeat-associated core"/>
    <property type="match status" value="1"/>
</dbReference>
<evidence type="ECO:0000259" key="3">
    <source>
        <dbReference type="Pfam" id="PF25023"/>
    </source>
</evidence>
<sequence>MRSPDGLTREFSLLPGNTRVSFLTRIRDRVGHFVDFAYDRDHLLETVTTSEGRWIRLEHRNGLLRRIAVPIAERDEGWYNQVSFEYSAEGDLVKATDSLGNARVYRYENHLLIQETDRDGVTFWFEYDGRDGHANCVRTWGSDGKGQDRLFFREISYDRKNMVTLVEDSLGNVTAYKMNVLNGVEEIIDPEGARTKFEYNEFLWKIAQTDALGSTTRFEYDARGNETKRVFPNGAQVMVEFDDFDQPVRMRDPLGVDWSWRYDGWGRLLQRWNSAGEVTTFAYEGRILRSVTQADEVRYTFDYDGGENVSRITFPDGTVQERWYDRQDRLIKVRDALGRAQRFTYDWESRLVRVEETGGLWRGTTYSPEGDIIGYSDNLRRIQFGYSGYHRLAWREEGGDKIQYRYSTEDELLEVVNEVGEVYAFKRDACGRIVEERSFEGRTHTFERDAAGRMIKRLRPSKQAELIVYDVMGNVISVTYPDGSVDRFSYDAVGNLLSAANPTGTVKWERDARGRVLNESFGDDWIASRYDRLGGRIEIESSRGLHQQIGRTPLGDVLSVGLFERDASGAARAVWGIRYQRDAIGRETARSMPGDVVALRGYNDRGLPSIRELLRGKERIARTDYIWDGDDRLRRREDHAIGVTDYAHDARGRLNAARFPDGTIQVRAPGPSGNLYKRRDRNDRVYGAAGILREADGMAFLYSSDGALIRKRAADGKEWKFTWNGSEMLAAVERPDGGSVEFLYDALGRRVKKVVHGADGSEATTEWRWDRNVPVHEWRTGAEHPDGTAIMWLFEPESFSPVGKVEQSSGQRAKRYSIVADYLGTPEEMVDEAGEIVWKARLDAFGASNVTTGRKDTCPWRWPGQYEDDETGLHYNRFRYFDSTRGDYISQDPIRLAGGTELYGYTSDPLVWVDPFGLNEQGGDCGKKTGEIDPSNTPVYRGGSSMQARPIDVKIGPNGMVKPTRGISLNGNPAGLERFGGAFRVKSVPEGLAIVPQGRAGHYEIVPRSEMSMEQYQFLLNLVKFF</sequence>
<dbReference type="PANTHER" id="PTHR32305">
    <property type="match status" value="1"/>
</dbReference>
<feature type="region of interest" description="Disordered" evidence="2">
    <location>
        <begin position="925"/>
        <end position="945"/>
    </location>
</feature>
<dbReference type="InterPro" id="IPR022385">
    <property type="entry name" value="Rhs_assc_core"/>
</dbReference>
<dbReference type="NCBIfam" id="TIGR03696">
    <property type="entry name" value="Rhs_assc_core"/>
    <property type="match status" value="1"/>
</dbReference>
<dbReference type="EMBL" id="CP089984">
    <property type="protein sequence ID" value="WXB13660.1"/>
    <property type="molecule type" value="Genomic_DNA"/>
</dbReference>
<keyword evidence="1" id="KW-0677">Repeat</keyword>
<keyword evidence="5" id="KW-1185">Reference proteome</keyword>
<evidence type="ECO:0000256" key="2">
    <source>
        <dbReference type="SAM" id="MobiDB-lite"/>
    </source>
</evidence>
<dbReference type="InterPro" id="IPR031325">
    <property type="entry name" value="RHS_repeat"/>
</dbReference>
<name>A0ABZ2LTJ1_9BACT</name>
<dbReference type="NCBIfam" id="TIGR01643">
    <property type="entry name" value="YD_repeat_2x"/>
    <property type="match status" value="4"/>
</dbReference>
<feature type="domain" description="Teneurin-like YD-shell" evidence="3">
    <location>
        <begin position="262"/>
        <end position="416"/>
    </location>
</feature>
<dbReference type="PANTHER" id="PTHR32305:SF15">
    <property type="entry name" value="PROTEIN RHSA-RELATED"/>
    <property type="match status" value="1"/>
</dbReference>
<accession>A0ABZ2LTJ1</accession>
<dbReference type="InterPro" id="IPR050708">
    <property type="entry name" value="T6SS_VgrG/RHS"/>
</dbReference>
<evidence type="ECO:0000256" key="1">
    <source>
        <dbReference type="ARBA" id="ARBA00022737"/>
    </source>
</evidence>
<dbReference type="RefSeq" id="WP_394829904.1">
    <property type="nucleotide sequence ID" value="NZ_CP089984.1"/>
</dbReference>
<dbReference type="Proteomes" id="UP001370348">
    <property type="component" value="Chromosome"/>
</dbReference>
<evidence type="ECO:0000313" key="4">
    <source>
        <dbReference type="EMBL" id="WXB13660.1"/>
    </source>
</evidence>
<organism evidence="4 5">
    <name type="scientific">Pendulispora albinea</name>
    <dbReference type="NCBI Taxonomy" id="2741071"/>
    <lineage>
        <taxon>Bacteria</taxon>
        <taxon>Pseudomonadati</taxon>
        <taxon>Myxococcota</taxon>
        <taxon>Myxococcia</taxon>
        <taxon>Myxococcales</taxon>
        <taxon>Sorangiineae</taxon>
        <taxon>Pendulisporaceae</taxon>
        <taxon>Pendulispora</taxon>
    </lineage>
</organism>
<gene>
    <name evidence="4" type="ORF">LZC94_38225</name>
</gene>
<dbReference type="InterPro" id="IPR056823">
    <property type="entry name" value="TEN-like_YD-shell"/>
</dbReference>
<protein>
    <submittedName>
        <fullName evidence="4">RHS domain-containing protein</fullName>
    </submittedName>
</protein>
<proteinExistence type="predicted"/>